<sequence length="151" mass="17329">MVDFLGYEIDLPPPLDEPWGQFVILLLIWVLIGLAVLLIVRPILRRVFKDTETEVDEKILKIIGGPVIGFIFFYGFIQSMQVFPNVPDWFMDGLMKVYAIVVPFLVVYLAYKVFKAVFMPLGMEYSKRTETELDDVLIPLIDKIGGLLIIM</sequence>
<keyword evidence="1" id="KW-1133">Transmembrane helix</keyword>
<reference evidence="2" key="1">
    <citation type="journal article" date="2014" name="Front. Microbiol.">
        <title>High frequency of phylogenetically diverse reductive dehalogenase-homologous genes in deep subseafloor sedimentary metagenomes.</title>
        <authorList>
            <person name="Kawai M."/>
            <person name="Futagami T."/>
            <person name="Toyoda A."/>
            <person name="Takaki Y."/>
            <person name="Nishi S."/>
            <person name="Hori S."/>
            <person name="Arai W."/>
            <person name="Tsubouchi T."/>
            <person name="Morono Y."/>
            <person name="Uchiyama I."/>
            <person name="Ito T."/>
            <person name="Fujiyama A."/>
            <person name="Inagaki F."/>
            <person name="Takami H."/>
        </authorList>
    </citation>
    <scope>NUCLEOTIDE SEQUENCE</scope>
    <source>
        <strain evidence="2">Expedition CK06-06</strain>
    </source>
</reference>
<proteinExistence type="predicted"/>
<feature type="non-terminal residue" evidence="2">
    <location>
        <position position="151"/>
    </location>
</feature>
<dbReference type="AlphaFoldDB" id="X0VW89"/>
<evidence type="ECO:0000256" key="1">
    <source>
        <dbReference type="SAM" id="Phobius"/>
    </source>
</evidence>
<accession>X0VW89</accession>
<comment type="caution">
    <text evidence="2">The sequence shown here is derived from an EMBL/GenBank/DDBJ whole genome shotgun (WGS) entry which is preliminary data.</text>
</comment>
<gene>
    <name evidence="2" type="ORF">S01H1_44108</name>
</gene>
<organism evidence="2">
    <name type="scientific">marine sediment metagenome</name>
    <dbReference type="NCBI Taxonomy" id="412755"/>
    <lineage>
        <taxon>unclassified sequences</taxon>
        <taxon>metagenomes</taxon>
        <taxon>ecological metagenomes</taxon>
    </lineage>
</organism>
<keyword evidence="1" id="KW-0472">Membrane</keyword>
<feature type="transmembrane region" description="Helical" evidence="1">
    <location>
        <begin position="59"/>
        <end position="77"/>
    </location>
</feature>
<dbReference type="EMBL" id="BARS01028124">
    <property type="protein sequence ID" value="GAG04796.1"/>
    <property type="molecule type" value="Genomic_DNA"/>
</dbReference>
<evidence type="ECO:0000313" key="2">
    <source>
        <dbReference type="EMBL" id="GAG04796.1"/>
    </source>
</evidence>
<keyword evidence="1" id="KW-0812">Transmembrane</keyword>
<feature type="transmembrane region" description="Helical" evidence="1">
    <location>
        <begin position="97"/>
        <end position="118"/>
    </location>
</feature>
<name>X0VW89_9ZZZZ</name>
<feature type="transmembrane region" description="Helical" evidence="1">
    <location>
        <begin position="20"/>
        <end position="39"/>
    </location>
</feature>
<protein>
    <submittedName>
        <fullName evidence="2">Uncharacterized protein</fullName>
    </submittedName>
</protein>